<dbReference type="OrthoDB" id="425534at2759"/>
<reference evidence="3" key="1">
    <citation type="journal article" date="2017" name="Nat. Ecol. Evol.">
        <title>Genome expansion and lineage-specific genetic innovations in the forest pathogenic fungi Armillaria.</title>
        <authorList>
            <person name="Sipos G."/>
            <person name="Prasanna A.N."/>
            <person name="Walter M.C."/>
            <person name="O'Connor E."/>
            <person name="Balint B."/>
            <person name="Krizsan K."/>
            <person name="Kiss B."/>
            <person name="Hess J."/>
            <person name="Varga T."/>
            <person name="Slot J."/>
            <person name="Riley R."/>
            <person name="Boka B."/>
            <person name="Rigling D."/>
            <person name="Barry K."/>
            <person name="Lee J."/>
            <person name="Mihaltcheva S."/>
            <person name="LaButti K."/>
            <person name="Lipzen A."/>
            <person name="Waldron R."/>
            <person name="Moloney N.M."/>
            <person name="Sperisen C."/>
            <person name="Kredics L."/>
            <person name="Vagvoelgyi C."/>
            <person name="Patrignani A."/>
            <person name="Fitzpatrick D."/>
            <person name="Nagy I."/>
            <person name="Doyle S."/>
            <person name="Anderson J.B."/>
            <person name="Grigoriev I.V."/>
            <person name="Gueldener U."/>
            <person name="Muensterkoetter M."/>
            <person name="Nagy L.G."/>
        </authorList>
    </citation>
    <scope>NUCLEOTIDE SEQUENCE [LARGE SCALE GENOMIC DNA]</scope>
    <source>
        <strain evidence="3">Ar21-2</strain>
    </source>
</reference>
<dbReference type="AlphaFoldDB" id="A0A2H3CAD3"/>
<dbReference type="InParanoid" id="A0A2H3CAD3"/>
<feature type="chain" id="PRO_5013809867" description="AB hydrolase-1 domain-containing protein" evidence="1">
    <location>
        <begin position="18"/>
        <end position="143"/>
    </location>
</feature>
<keyword evidence="1" id="KW-0732">Signal</keyword>
<protein>
    <recommendedName>
        <fullName evidence="4">AB hydrolase-1 domain-containing protein</fullName>
    </recommendedName>
</protein>
<dbReference type="EMBL" id="KZ293754">
    <property type="protein sequence ID" value="PBK80031.1"/>
    <property type="molecule type" value="Genomic_DNA"/>
</dbReference>
<feature type="signal peptide" evidence="1">
    <location>
        <begin position="1"/>
        <end position="17"/>
    </location>
</feature>
<sequence length="143" mass="15500">MALIFSLCVFSIRSSCSQKHRLRENFIGALCILPTSNLSWVDCYSKYKYACFKVPIDYSNEDGDKAALAVIKLSVKSKTEYKGAVLMNPGGPGASGVAILASIGSLLASVVGNQYNIISFDPCGVGNSTPRAEFFLSKEEHYQ</sequence>
<dbReference type="Proteomes" id="UP000217790">
    <property type="component" value="Unassembled WGS sequence"/>
</dbReference>
<proteinExistence type="predicted"/>
<dbReference type="SUPFAM" id="SSF53474">
    <property type="entry name" value="alpha/beta-Hydrolases"/>
    <property type="match status" value="1"/>
</dbReference>
<evidence type="ECO:0000313" key="2">
    <source>
        <dbReference type="EMBL" id="PBK80031.1"/>
    </source>
</evidence>
<dbReference type="InterPro" id="IPR029058">
    <property type="entry name" value="AB_hydrolase_fold"/>
</dbReference>
<organism evidence="2 3">
    <name type="scientific">Armillaria gallica</name>
    <name type="common">Bulbous honey fungus</name>
    <name type="synonym">Armillaria bulbosa</name>
    <dbReference type="NCBI Taxonomy" id="47427"/>
    <lineage>
        <taxon>Eukaryota</taxon>
        <taxon>Fungi</taxon>
        <taxon>Dikarya</taxon>
        <taxon>Basidiomycota</taxon>
        <taxon>Agaricomycotina</taxon>
        <taxon>Agaricomycetes</taxon>
        <taxon>Agaricomycetidae</taxon>
        <taxon>Agaricales</taxon>
        <taxon>Marasmiineae</taxon>
        <taxon>Physalacriaceae</taxon>
        <taxon>Armillaria</taxon>
    </lineage>
</organism>
<evidence type="ECO:0000313" key="3">
    <source>
        <dbReference type="Proteomes" id="UP000217790"/>
    </source>
</evidence>
<accession>A0A2H3CAD3</accession>
<evidence type="ECO:0008006" key="4">
    <source>
        <dbReference type="Google" id="ProtNLM"/>
    </source>
</evidence>
<evidence type="ECO:0000256" key="1">
    <source>
        <dbReference type="SAM" id="SignalP"/>
    </source>
</evidence>
<keyword evidence="3" id="KW-1185">Reference proteome</keyword>
<gene>
    <name evidence="2" type="ORF">ARMGADRAFT_1172101</name>
</gene>
<dbReference type="OMA" id="CILPTSN"/>
<dbReference type="STRING" id="47427.A0A2H3CAD3"/>
<name>A0A2H3CAD3_ARMGA</name>